<evidence type="ECO:0000313" key="1">
    <source>
        <dbReference type="EMBL" id="MBW91396.1"/>
    </source>
</evidence>
<sequence length="57" mass="6394">MGLQNLIIMLFEEPSARSDAGLLDSLEALFCNQDRCSILHRFCASIQQLNCARNIPL</sequence>
<organism evidence="1">
    <name type="scientific">Rhizophora mucronata</name>
    <name type="common">Asiatic mangrove</name>
    <dbReference type="NCBI Taxonomy" id="61149"/>
    <lineage>
        <taxon>Eukaryota</taxon>
        <taxon>Viridiplantae</taxon>
        <taxon>Streptophyta</taxon>
        <taxon>Embryophyta</taxon>
        <taxon>Tracheophyta</taxon>
        <taxon>Spermatophyta</taxon>
        <taxon>Magnoliopsida</taxon>
        <taxon>eudicotyledons</taxon>
        <taxon>Gunneridae</taxon>
        <taxon>Pentapetalae</taxon>
        <taxon>rosids</taxon>
        <taxon>fabids</taxon>
        <taxon>Malpighiales</taxon>
        <taxon>Rhizophoraceae</taxon>
        <taxon>Rhizophora</taxon>
    </lineage>
</organism>
<accession>A0A2P2JD39</accession>
<dbReference type="AlphaFoldDB" id="A0A2P2JD39"/>
<reference evidence="1" key="1">
    <citation type="submission" date="2018-02" db="EMBL/GenBank/DDBJ databases">
        <title>Rhizophora mucronata_Transcriptome.</title>
        <authorList>
            <person name="Meera S.P."/>
            <person name="Sreeshan A."/>
            <person name="Augustine A."/>
        </authorList>
    </citation>
    <scope>NUCLEOTIDE SEQUENCE</scope>
    <source>
        <tissue evidence="1">Leaf</tissue>
    </source>
</reference>
<name>A0A2P2JD39_RHIMU</name>
<proteinExistence type="predicted"/>
<protein>
    <submittedName>
        <fullName evidence="1">Uncharacterized protein</fullName>
    </submittedName>
</protein>
<dbReference type="EMBL" id="GGEC01010913">
    <property type="protein sequence ID" value="MBW91396.1"/>
    <property type="molecule type" value="Transcribed_RNA"/>
</dbReference>